<feature type="chain" id="PRO_5030709325" evidence="4">
    <location>
        <begin position="26"/>
        <end position="302"/>
    </location>
</feature>
<keyword evidence="3" id="KW-0812">Transmembrane</keyword>
<name>A0A7X0BP33_9PSED</name>
<evidence type="ECO:0000256" key="1">
    <source>
        <dbReference type="ARBA" id="ARBA00010333"/>
    </source>
</evidence>
<accession>A0A7X0BP33</accession>
<dbReference type="CDD" id="cd01007">
    <property type="entry name" value="PBP2_BvgS_HisK_like"/>
    <property type="match status" value="1"/>
</dbReference>
<dbReference type="SMART" id="SM00062">
    <property type="entry name" value="PBPb"/>
    <property type="match status" value="1"/>
</dbReference>
<comment type="caution">
    <text evidence="6">The sequence shown here is derived from an EMBL/GenBank/DDBJ whole genome shotgun (WGS) entry which is preliminary data.</text>
</comment>
<dbReference type="Gene3D" id="3.40.190.10">
    <property type="entry name" value="Periplasmic binding protein-like II"/>
    <property type="match status" value="2"/>
</dbReference>
<comment type="similarity">
    <text evidence="1">Belongs to the bacterial solute-binding protein 3 family.</text>
</comment>
<feature type="domain" description="Solute-binding protein family 3/N-terminal" evidence="5">
    <location>
        <begin position="43"/>
        <end position="263"/>
    </location>
</feature>
<keyword evidence="7" id="KW-1185">Reference proteome</keyword>
<keyword evidence="2 4" id="KW-0732">Signal</keyword>
<dbReference type="InterPro" id="IPR001638">
    <property type="entry name" value="Solute-binding_3/MltF_N"/>
</dbReference>
<dbReference type="AlphaFoldDB" id="A0A7X0BP33"/>
<evidence type="ECO:0000313" key="6">
    <source>
        <dbReference type="EMBL" id="MBB6340224.1"/>
    </source>
</evidence>
<reference evidence="6 7" key="1">
    <citation type="submission" date="2020-08" db="EMBL/GenBank/DDBJ databases">
        <title>Functional genomics of gut bacteria from endangered species of beetles.</title>
        <authorList>
            <person name="Carlos-Shanley C."/>
        </authorList>
    </citation>
    <scope>NUCLEOTIDE SEQUENCE [LARGE SCALE GENOMIC DNA]</scope>
    <source>
        <strain evidence="6 7">S00202</strain>
    </source>
</reference>
<proteinExistence type="inferred from homology"/>
<keyword evidence="3" id="KW-0472">Membrane</keyword>
<keyword evidence="3" id="KW-1133">Transmembrane helix</keyword>
<dbReference type="Pfam" id="PF00497">
    <property type="entry name" value="SBP_bac_3"/>
    <property type="match status" value="1"/>
</dbReference>
<evidence type="ECO:0000256" key="2">
    <source>
        <dbReference type="ARBA" id="ARBA00022729"/>
    </source>
</evidence>
<evidence type="ECO:0000256" key="3">
    <source>
        <dbReference type="SAM" id="Phobius"/>
    </source>
</evidence>
<feature type="transmembrane region" description="Helical" evidence="3">
    <location>
        <begin position="274"/>
        <end position="295"/>
    </location>
</feature>
<dbReference type="EMBL" id="JACHLL010000001">
    <property type="protein sequence ID" value="MBB6340224.1"/>
    <property type="molecule type" value="Genomic_DNA"/>
</dbReference>
<evidence type="ECO:0000313" key="7">
    <source>
        <dbReference type="Proteomes" id="UP000557193"/>
    </source>
</evidence>
<evidence type="ECO:0000259" key="5">
    <source>
        <dbReference type="SMART" id="SM00062"/>
    </source>
</evidence>
<gene>
    <name evidence="6" type="ORF">HNP49_000374</name>
</gene>
<feature type="signal peptide" evidence="4">
    <location>
        <begin position="1"/>
        <end position="25"/>
    </location>
</feature>
<dbReference type="RefSeq" id="WP_184680138.1">
    <property type="nucleotide sequence ID" value="NZ_JACHLL010000001.1"/>
</dbReference>
<organism evidence="6 7">
    <name type="scientific">Pseudomonas fluvialis</name>
    <dbReference type="NCBI Taxonomy" id="1793966"/>
    <lineage>
        <taxon>Bacteria</taxon>
        <taxon>Pseudomonadati</taxon>
        <taxon>Pseudomonadota</taxon>
        <taxon>Gammaproteobacteria</taxon>
        <taxon>Pseudomonadales</taxon>
        <taxon>Pseudomonadaceae</taxon>
        <taxon>Pseudomonas</taxon>
    </lineage>
</organism>
<protein>
    <submittedName>
        <fullName evidence="6">ABC-type amino acid transport substrate-binding protein</fullName>
    </submittedName>
</protein>
<dbReference type="Proteomes" id="UP000557193">
    <property type="component" value="Unassembled WGS sequence"/>
</dbReference>
<dbReference type="PANTHER" id="PTHR35936">
    <property type="entry name" value="MEMBRANE-BOUND LYTIC MUREIN TRANSGLYCOSYLASE F"/>
    <property type="match status" value="1"/>
</dbReference>
<sequence length="302" mass="33866">MFRSRNPRQPWWALLLLLATPSLLAAGLTLNAEQQAWLRQHPQIVWAAERDYQPFIYLDAQQQPRGLSHDLLMLLQQRLNLPLQRAPAAPLDQLLTDVRAGKIDLLTSLRPTPERAEYLAFTAAYVQVPTVLLLRRDQRNNLTLNELQGQKVAVGQGYAVEGFVRQHYPQVLWQALPGDREGIQALLNRQVEAVVLDLGSASYLLPQFNPSALQIGTRIGFDYPLSLAYRKDWPELGSILDTGLRSLSLQEREALLAPWLQPLAKPPHAPGGQLLQGAALLMLLLAVILLASYAWQRHRAAS</sequence>
<dbReference type="SUPFAM" id="SSF53850">
    <property type="entry name" value="Periplasmic binding protein-like II"/>
    <property type="match status" value="1"/>
</dbReference>
<evidence type="ECO:0000256" key="4">
    <source>
        <dbReference type="SAM" id="SignalP"/>
    </source>
</evidence>